<evidence type="ECO:0000256" key="5">
    <source>
        <dbReference type="ARBA" id="ARBA00022490"/>
    </source>
</evidence>
<dbReference type="PIRSF" id="PIRSF000164">
    <property type="entry name" value="DHO_oxidase"/>
    <property type="match status" value="1"/>
</dbReference>
<feature type="binding site" evidence="11">
    <location>
        <position position="103"/>
    </location>
    <ligand>
        <name>FMN</name>
        <dbReference type="ChEBI" id="CHEBI:58210"/>
    </ligand>
</feature>
<comment type="pathway">
    <text evidence="3">Pyrimidine metabolism; UMP biosynthesis via de novo pathway; orotate from (S)-dihydroorotate (NAD(+) route): step 1/1.</text>
</comment>
<feature type="binding site" evidence="11">
    <location>
        <position position="49"/>
    </location>
    <ligand>
        <name>substrate</name>
    </ligand>
</feature>
<comment type="catalytic activity">
    <reaction evidence="10">
        <text>(S)-dihydroorotate + NAD(+) = orotate + NADH + H(+)</text>
        <dbReference type="Rhea" id="RHEA:13513"/>
        <dbReference type="ChEBI" id="CHEBI:15378"/>
        <dbReference type="ChEBI" id="CHEBI:30839"/>
        <dbReference type="ChEBI" id="CHEBI:30864"/>
        <dbReference type="ChEBI" id="CHEBI:57540"/>
        <dbReference type="ChEBI" id="CHEBI:57945"/>
        <dbReference type="EC" id="1.3.1.14"/>
    </reaction>
</comment>
<evidence type="ECO:0000256" key="10">
    <source>
        <dbReference type="ARBA" id="ARBA00048996"/>
    </source>
</evidence>
<evidence type="ECO:0000256" key="9">
    <source>
        <dbReference type="ARBA" id="ARBA00023002"/>
    </source>
</evidence>
<keyword evidence="6 11" id="KW-0285">Flavoprotein</keyword>
<comment type="caution">
    <text evidence="13">The sequence shown here is derived from an EMBL/GenBank/DDBJ whole genome shotgun (WGS) entry which is preliminary data.</text>
</comment>
<feature type="binding site" evidence="11">
    <location>
        <position position="130"/>
    </location>
    <ligand>
        <name>substrate</name>
    </ligand>
</feature>
<feature type="binding site" evidence="11">
    <location>
        <position position="194"/>
    </location>
    <ligand>
        <name>FMN</name>
        <dbReference type="ChEBI" id="CHEBI:58210"/>
    </ligand>
</feature>
<reference evidence="13 14" key="1">
    <citation type="submission" date="2021-01" db="EMBL/GenBank/DDBJ databases">
        <title>Genomic Encyclopedia of Type Strains, Phase IV (KMG-IV): sequencing the most valuable type-strain genomes for metagenomic binning, comparative biology and taxonomic classification.</title>
        <authorList>
            <person name="Goeker M."/>
        </authorList>
    </citation>
    <scope>NUCLEOTIDE SEQUENCE [LARGE SCALE GENOMIC DNA]</scope>
    <source>
        <strain evidence="13 14">DSM 24436</strain>
    </source>
</reference>
<dbReference type="InterPro" id="IPR005720">
    <property type="entry name" value="Dihydroorotate_DH_cat"/>
</dbReference>
<dbReference type="NCBIfam" id="TIGR01037">
    <property type="entry name" value="pyrD_sub1_fam"/>
    <property type="match status" value="1"/>
</dbReference>
<dbReference type="EC" id="1.3.-.-" evidence="11"/>
<keyword evidence="5 11" id="KW-0963">Cytoplasm</keyword>
<dbReference type="RefSeq" id="WP_204663737.1">
    <property type="nucleotide sequence ID" value="NZ_JAFBDT010000008.1"/>
</dbReference>
<feature type="domain" description="Dihydroorotate dehydrogenase catalytic" evidence="12">
    <location>
        <begin position="8"/>
        <end position="289"/>
    </location>
</feature>
<protein>
    <recommendedName>
        <fullName evidence="11">Dihydroorotate dehydrogenase</fullName>
        <shortName evidence="11">DHOD</shortName>
        <shortName evidence="11">DHODase</shortName>
        <shortName evidence="11">DHOdehase</shortName>
        <ecNumber evidence="11">1.3.-.-</ecNumber>
    </recommendedName>
</protein>
<dbReference type="SUPFAM" id="SSF51395">
    <property type="entry name" value="FMN-linked oxidoreductases"/>
    <property type="match status" value="1"/>
</dbReference>
<feature type="binding site" evidence="11">
    <location>
        <begin position="195"/>
        <end position="196"/>
    </location>
    <ligand>
        <name>substrate</name>
    </ligand>
</feature>
<dbReference type="Gene3D" id="3.20.20.70">
    <property type="entry name" value="Aldolase class I"/>
    <property type="match status" value="1"/>
</dbReference>
<gene>
    <name evidence="11" type="primary">pyrD</name>
    <name evidence="13" type="ORF">JOC49_001383</name>
</gene>
<feature type="binding site" evidence="11">
    <location>
        <begin position="268"/>
        <end position="269"/>
    </location>
    <ligand>
        <name>FMN</name>
        <dbReference type="ChEBI" id="CHEBI:58210"/>
    </ligand>
</feature>
<evidence type="ECO:0000256" key="4">
    <source>
        <dbReference type="ARBA" id="ARBA00008008"/>
    </source>
</evidence>
<evidence type="ECO:0000256" key="1">
    <source>
        <dbReference type="ARBA" id="ARBA00003616"/>
    </source>
</evidence>
<feature type="binding site" evidence="11">
    <location>
        <position position="168"/>
    </location>
    <ligand>
        <name>FMN</name>
        <dbReference type="ChEBI" id="CHEBI:58210"/>
    </ligand>
</feature>
<dbReference type="GO" id="GO:0004589">
    <property type="term" value="F:dihydroorotate dehydrogenase (NAD+) activity"/>
    <property type="evidence" value="ECO:0007669"/>
    <property type="project" value="UniProtKB-EC"/>
</dbReference>
<evidence type="ECO:0000256" key="11">
    <source>
        <dbReference type="HAMAP-Rule" id="MF_00224"/>
    </source>
</evidence>
<evidence type="ECO:0000313" key="14">
    <source>
        <dbReference type="Proteomes" id="UP000767854"/>
    </source>
</evidence>
<evidence type="ECO:0000259" key="12">
    <source>
        <dbReference type="Pfam" id="PF01180"/>
    </source>
</evidence>
<feature type="binding site" evidence="11">
    <location>
        <position position="220"/>
    </location>
    <ligand>
        <name>FMN</name>
        <dbReference type="ChEBI" id="CHEBI:58210"/>
    </ligand>
</feature>
<keyword evidence="7 11" id="KW-0288">FMN</keyword>
<dbReference type="PANTHER" id="PTHR48109:SF1">
    <property type="entry name" value="DIHYDROOROTATE DEHYDROGENASE (FUMARATE)"/>
    <property type="match status" value="1"/>
</dbReference>
<dbReference type="EMBL" id="JAFBDT010000008">
    <property type="protein sequence ID" value="MBM7561842.1"/>
    <property type="molecule type" value="Genomic_DNA"/>
</dbReference>
<evidence type="ECO:0000256" key="7">
    <source>
        <dbReference type="ARBA" id="ARBA00022643"/>
    </source>
</evidence>
<dbReference type="NCBIfam" id="NF005574">
    <property type="entry name" value="PRK07259.1"/>
    <property type="match status" value="1"/>
</dbReference>
<dbReference type="InterPro" id="IPR001295">
    <property type="entry name" value="Dihydroorotate_DH_CS"/>
</dbReference>
<keyword evidence="9 11" id="KW-0560">Oxidoreductase</keyword>
<evidence type="ECO:0000256" key="2">
    <source>
        <dbReference type="ARBA" id="ARBA00004496"/>
    </source>
</evidence>
<evidence type="ECO:0000256" key="8">
    <source>
        <dbReference type="ARBA" id="ARBA00022975"/>
    </source>
</evidence>
<feature type="binding site" evidence="11">
    <location>
        <position position="25"/>
    </location>
    <ligand>
        <name>FMN</name>
        <dbReference type="ChEBI" id="CHEBI:58210"/>
    </ligand>
</feature>
<dbReference type="InterPro" id="IPR033888">
    <property type="entry name" value="DHOD_1B"/>
</dbReference>
<dbReference type="InterPro" id="IPR050074">
    <property type="entry name" value="DHO_dehydrogenase"/>
</dbReference>
<accession>A0ABS2MR98</accession>
<feature type="binding site" evidence="11">
    <location>
        <begin position="73"/>
        <end position="77"/>
    </location>
    <ligand>
        <name>substrate</name>
    </ligand>
</feature>
<dbReference type="InterPro" id="IPR049622">
    <property type="entry name" value="Dihydroorotate_DH_I"/>
</dbReference>
<dbReference type="InterPro" id="IPR024920">
    <property type="entry name" value="Dihydroorotate_DH_1"/>
</dbReference>
<dbReference type="InterPro" id="IPR013785">
    <property type="entry name" value="Aldolase_TIM"/>
</dbReference>
<feature type="binding site" evidence="11">
    <location>
        <begin position="246"/>
        <end position="247"/>
    </location>
    <ligand>
        <name>FMN</name>
        <dbReference type="ChEBI" id="CHEBI:58210"/>
    </ligand>
</feature>
<comment type="similarity">
    <text evidence="4 11">Belongs to the dihydroorotate dehydrogenase family. Type 1 subfamily.</text>
</comment>
<sequence>MSNLKKTMEVDLNGLTLKNPIITASGTYGFGREYAELIDLNELGGIAVKGLTKEERKGNEGRRLVETPMGLINSVGLQNPGVKSFIENEIPFLRQFDLKIIANINGNTIEEYCEMARILDQEDVDSIELNISCPNVKNGGLAFGTDSEMVARVVTCVRAATGKHLIVKLSPNVTDIKPIALAAEKSGADCLSLVNTFSGMAIDIHNRKPFLKRGIGGVSGPAIKPMALKMTYDAVKSVNIPVIGMGGISTYEDAIEFILAGAHAVAIGTANFYNPEAPLTIKKGIESYMNQYNIQDINELIGNLDT</sequence>
<comment type="catalytic activity">
    <reaction evidence="11">
        <text>(S)-dihydroorotate + A = orotate + AH2</text>
        <dbReference type="Rhea" id="RHEA:18073"/>
        <dbReference type="ChEBI" id="CHEBI:13193"/>
        <dbReference type="ChEBI" id="CHEBI:17499"/>
        <dbReference type="ChEBI" id="CHEBI:30839"/>
        <dbReference type="ChEBI" id="CHEBI:30864"/>
    </reaction>
</comment>
<dbReference type="PROSITE" id="PS00912">
    <property type="entry name" value="DHODEHASE_2"/>
    <property type="match status" value="1"/>
</dbReference>
<feature type="active site" description="Nucleophile" evidence="11">
    <location>
        <position position="133"/>
    </location>
</feature>
<evidence type="ECO:0000256" key="6">
    <source>
        <dbReference type="ARBA" id="ARBA00022630"/>
    </source>
</evidence>
<dbReference type="InterPro" id="IPR012135">
    <property type="entry name" value="Dihydroorotate_DH_1_2"/>
</dbReference>
<organism evidence="13 14">
    <name type="scientific">Fusibacter tunisiensis</name>
    <dbReference type="NCBI Taxonomy" id="1008308"/>
    <lineage>
        <taxon>Bacteria</taxon>
        <taxon>Bacillati</taxon>
        <taxon>Bacillota</taxon>
        <taxon>Clostridia</taxon>
        <taxon>Eubacteriales</taxon>
        <taxon>Eubacteriales Family XII. Incertae Sedis</taxon>
        <taxon>Fusibacter</taxon>
    </lineage>
</organism>
<keyword evidence="14" id="KW-1185">Reference proteome</keyword>
<feature type="binding site" evidence="11">
    <location>
        <begin position="49"/>
        <end position="50"/>
    </location>
    <ligand>
        <name>FMN</name>
        <dbReference type="ChEBI" id="CHEBI:58210"/>
    </ligand>
</feature>
<evidence type="ECO:0000256" key="3">
    <source>
        <dbReference type="ARBA" id="ARBA00004715"/>
    </source>
</evidence>
<dbReference type="Pfam" id="PF01180">
    <property type="entry name" value="DHO_dh"/>
    <property type="match status" value="1"/>
</dbReference>
<dbReference type="PANTHER" id="PTHR48109">
    <property type="entry name" value="DIHYDROOROTATE DEHYDROGENASE (QUINONE), MITOCHONDRIAL-RELATED"/>
    <property type="match status" value="1"/>
</dbReference>
<feature type="binding site" evidence="11">
    <location>
        <position position="130"/>
    </location>
    <ligand>
        <name>FMN</name>
        <dbReference type="ChEBI" id="CHEBI:58210"/>
    </ligand>
</feature>
<evidence type="ECO:0000313" key="13">
    <source>
        <dbReference type="EMBL" id="MBM7561842.1"/>
    </source>
</evidence>
<dbReference type="Proteomes" id="UP000767854">
    <property type="component" value="Unassembled WGS sequence"/>
</dbReference>
<proteinExistence type="inferred from homology"/>
<dbReference type="HAMAP" id="MF_00224">
    <property type="entry name" value="DHO_dh_type1"/>
    <property type="match status" value="1"/>
</dbReference>
<comment type="function">
    <text evidence="1">Catalyzes the conversion of dihydroorotate to orotate with NAD(+) as electron acceptor.</text>
</comment>
<keyword evidence="8 11" id="KW-0665">Pyrimidine biosynthesis</keyword>
<dbReference type="CDD" id="cd04740">
    <property type="entry name" value="DHOD_1B_like"/>
    <property type="match status" value="1"/>
</dbReference>
<comment type="cofactor">
    <cofactor evidence="11">
        <name>FMN</name>
        <dbReference type="ChEBI" id="CHEBI:58210"/>
    </cofactor>
    <text evidence="11">Binds 1 FMN per subunit.</text>
</comment>
<name>A0ABS2MR98_9FIRM</name>
<comment type="subcellular location">
    <subcellularLocation>
        <location evidence="2 11">Cytoplasm</location>
    </subcellularLocation>
</comment>